<name>Q5BY97_SCHJA</name>
<dbReference type="AlphaFoldDB" id="Q5BY97"/>
<protein>
    <submittedName>
        <fullName evidence="1">Uncharacterized protein</fullName>
    </submittedName>
</protein>
<reference evidence="1" key="1">
    <citation type="submission" date="2005-03" db="EMBL/GenBank/DDBJ databases">
        <authorList>
            <person name="Han Z."/>
        </authorList>
    </citation>
    <scope>NUCLEOTIDE SEQUENCE</scope>
</reference>
<proteinExistence type="evidence at transcript level"/>
<reference evidence="1" key="2">
    <citation type="journal article" date="2006" name="PLoS Pathog.">
        <title>New perspectives on host-parasite interplay by comparative transcriptomic and proteomic analyses of Schistosoma japonicum.</title>
        <authorList>
            <person name="Liu F."/>
            <person name="Lu J."/>
            <person name="Hu W."/>
            <person name="Wang S.Y."/>
            <person name="Cui S.J."/>
            <person name="Chi M."/>
            <person name="Yan Q."/>
            <person name="Wang X.R."/>
            <person name="Song H.D."/>
            <person name="Xu X.N."/>
            <person name="Wang J.J."/>
            <person name="Zhang X.L."/>
            <person name="Zhang X."/>
            <person name="Wang Z.Q."/>
            <person name="Xue C.L."/>
            <person name="Brindley P.J."/>
            <person name="McManus D.P."/>
            <person name="Yang P.Y."/>
            <person name="Feng Z."/>
            <person name="Chen Z."/>
            <person name="Han Z.G."/>
        </authorList>
    </citation>
    <scope>NUCLEOTIDE SEQUENCE</scope>
</reference>
<organism evidence="1">
    <name type="scientific">Schistosoma japonicum</name>
    <name type="common">Blood fluke</name>
    <dbReference type="NCBI Taxonomy" id="6182"/>
    <lineage>
        <taxon>Eukaryota</taxon>
        <taxon>Metazoa</taxon>
        <taxon>Spiralia</taxon>
        <taxon>Lophotrochozoa</taxon>
        <taxon>Platyhelminthes</taxon>
        <taxon>Trematoda</taxon>
        <taxon>Digenea</taxon>
        <taxon>Strigeidida</taxon>
        <taxon>Schistosomatoidea</taxon>
        <taxon>Schistosomatidae</taxon>
        <taxon>Schistosoma</taxon>
    </lineage>
</organism>
<sequence length="33" mass="3774">MNAKNVIVKNVHQLHNVMSVQYVINVDVAIFVH</sequence>
<dbReference type="EMBL" id="AY811739">
    <property type="protein sequence ID" value="AAX27628.1"/>
    <property type="molecule type" value="mRNA"/>
</dbReference>
<accession>Q5BY97</accession>
<evidence type="ECO:0000313" key="1">
    <source>
        <dbReference type="EMBL" id="AAX27628.1"/>
    </source>
</evidence>